<protein>
    <submittedName>
        <fullName evidence="1">Uncharacterized protein</fullName>
    </submittedName>
</protein>
<evidence type="ECO:0000313" key="1">
    <source>
        <dbReference type="EMBL" id="KAF5716959.1"/>
    </source>
</evidence>
<proteinExistence type="predicted"/>
<dbReference type="AlphaFoldDB" id="A0A8H5YRJ2"/>
<organism evidence="1 2">
    <name type="scientific">Fusarium mundagurra</name>
    <dbReference type="NCBI Taxonomy" id="1567541"/>
    <lineage>
        <taxon>Eukaryota</taxon>
        <taxon>Fungi</taxon>
        <taxon>Dikarya</taxon>
        <taxon>Ascomycota</taxon>
        <taxon>Pezizomycotina</taxon>
        <taxon>Sordariomycetes</taxon>
        <taxon>Hypocreomycetidae</taxon>
        <taxon>Hypocreales</taxon>
        <taxon>Nectriaceae</taxon>
        <taxon>Fusarium</taxon>
        <taxon>Fusarium fujikuroi species complex</taxon>
    </lineage>
</organism>
<keyword evidence="2" id="KW-1185">Reference proteome</keyword>
<evidence type="ECO:0000313" key="2">
    <source>
        <dbReference type="Proteomes" id="UP000544331"/>
    </source>
</evidence>
<dbReference type="Proteomes" id="UP000544331">
    <property type="component" value="Unassembled WGS sequence"/>
</dbReference>
<accession>A0A8H5YRJ2</accession>
<comment type="caution">
    <text evidence="1">The sequence shown here is derived from an EMBL/GenBank/DDBJ whole genome shotgun (WGS) entry which is preliminary data.</text>
</comment>
<gene>
    <name evidence="1" type="ORF">FMUND_6065</name>
</gene>
<dbReference type="EMBL" id="JAAOAN010000194">
    <property type="protein sequence ID" value="KAF5716959.1"/>
    <property type="molecule type" value="Genomic_DNA"/>
</dbReference>
<sequence length="132" mass="15571">MEELADDREDIALETKDTQPDSALRVKATSERLFLYNRFMRDMDHWFLREQRENACLMKDYISKFRTIDANQPSQRPAKKLKYTKSELKKWFILDAVRSEFSYDPIHNHFADVLGVAGDDLTTAAKDYNKTE</sequence>
<name>A0A8H5YRJ2_9HYPO</name>
<reference evidence="1 2" key="1">
    <citation type="submission" date="2020-05" db="EMBL/GenBank/DDBJ databases">
        <title>Identification and distribution of gene clusters putatively required for synthesis of sphingolipid metabolism inhibitors in phylogenetically diverse species of the filamentous fungus Fusarium.</title>
        <authorList>
            <person name="Kim H.-S."/>
            <person name="Busman M."/>
            <person name="Brown D.W."/>
            <person name="Divon H."/>
            <person name="Uhlig S."/>
            <person name="Proctor R.H."/>
        </authorList>
    </citation>
    <scope>NUCLEOTIDE SEQUENCE [LARGE SCALE GENOMIC DNA]</scope>
    <source>
        <strain evidence="1 2">NRRL 66235</strain>
    </source>
</reference>
<dbReference type="OrthoDB" id="5096899at2759"/>